<evidence type="ECO:0000256" key="1">
    <source>
        <dbReference type="SAM" id="Phobius"/>
    </source>
</evidence>
<dbReference type="EMBL" id="SACK01000006">
    <property type="protein sequence ID" value="RVU00048.1"/>
    <property type="molecule type" value="Genomic_DNA"/>
</dbReference>
<organism evidence="2 3">
    <name type="scientific">Mucilaginibacter limnophilus</name>
    <dbReference type="NCBI Taxonomy" id="1932778"/>
    <lineage>
        <taxon>Bacteria</taxon>
        <taxon>Pseudomonadati</taxon>
        <taxon>Bacteroidota</taxon>
        <taxon>Sphingobacteriia</taxon>
        <taxon>Sphingobacteriales</taxon>
        <taxon>Sphingobacteriaceae</taxon>
        <taxon>Mucilaginibacter</taxon>
    </lineage>
</organism>
<keyword evidence="1" id="KW-0472">Membrane</keyword>
<keyword evidence="3" id="KW-1185">Reference proteome</keyword>
<sequence>MKKKDMNMQDKELDALFRDNLENMEVEPSANLWAGIAAGLDQPETKKRPLVQYLSIAATIVVLITAGILFIPKHKPKQQGTAMAKVKTRPVKKAVEIVPAAPQPEAAPLVKTESKAEQIAVIKQASPKVEKVEAVVKQPAEVTVTELPHIVQQQQAIAAVTPKTDNPNPVVPDNDVPLSQKNIQTETEPFKNKPVVMAQANLSKAETQQVQPEKKKRSRGLGGLLSSLVAKIDKREDKLVEFDENQKLTGINLGILKITTEQE</sequence>
<dbReference type="AlphaFoldDB" id="A0A3S2V720"/>
<dbReference type="OrthoDB" id="790344at2"/>
<reference evidence="2 3" key="1">
    <citation type="submission" date="2019-01" db="EMBL/GenBank/DDBJ databases">
        <authorList>
            <person name="Chen W.-M."/>
        </authorList>
    </citation>
    <scope>NUCLEOTIDE SEQUENCE [LARGE SCALE GENOMIC DNA]</scope>
    <source>
        <strain evidence="2 3">YBJ-36</strain>
    </source>
</reference>
<feature type="transmembrane region" description="Helical" evidence="1">
    <location>
        <begin position="50"/>
        <end position="71"/>
    </location>
</feature>
<gene>
    <name evidence="2" type="ORF">EOD41_13895</name>
</gene>
<evidence type="ECO:0000313" key="3">
    <source>
        <dbReference type="Proteomes" id="UP000282759"/>
    </source>
</evidence>
<proteinExistence type="predicted"/>
<comment type="caution">
    <text evidence="2">The sequence shown here is derived from an EMBL/GenBank/DDBJ whole genome shotgun (WGS) entry which is preliminary data.</text>
</comment>
<protein>
    <submittedName>
        <fullName evidence="2">Uncharacterized protein</fullName>
    </submittedName>
</protein>
<name>A0A3S2V720_9SPHI</name>
<evidence type="ECO:0000313" key="2">
    <source>
        <dbReference type="EMBL" id="RVU00048.1"/>
    </source>
</evidence>
<keyword evidence="1" id="KW-1133">Transmembrane helix</keyword>
<dbReference type="Proteomes" id="UP000282759">
    <property type="component" value="Unassembled WGS sequence"/>
</dbReference>
<dbReference type="RefSeq" id="WP_127705922.1">
    <property type="nucleotide sequence ID" value="NZ_SACK01000006.1"/>
</dbReference>
<accession>A0A3S2V720</accession>
<keyword evidence="1" id="KW-0812">Transmembrane</keyword>